<organism evidence="2 5">
    <name type="scientific">Puccinia coronata f. sp. avenae</name>
    <dbReference type="NCBI Taxonomy" id="200324"/>
    <lineage>
        <taxon>Eukaryota</taxon>
        <taxon>Fungi</taxon>
        <taxon>Dikarya</taxon>
        <taxon>Basidiomycota</taxon>
        <taxon>Pucciniomycotina</taxon>
        <taxon>Pucciniomycetes</taxon>
        <taxon>Pucciniales</taxon>
        <taxon>Pucciniaceae</taxon>
        <taxon>Puccinia</taxon>
    </lineage>
</organism>
<dbReference type="STRING" id="200324.A0A2N5TPQ4"/>
<dbReference type="GO" id="GO:0045040">
    <property type="term" value="P:protein insertion into mitochondrial outer membrane"/>
    <property type="evidence" value="ECO:0007669"/>
    <property type="project" value="TreeGrafter"/>
</dbReference>
<feature type="region of interest" description="Disordered" evidence="1">
    <location>
        <begin position="424"/>
        <end position="469"/>
    </location>
</feature>
<dbReference type="PANTHER" id="PTHR28241">
    <property type="entry name" value="MITOCHONDRIAL IMPORT PROTEIN 1"/>
    <property type="match status" value="1"/>
</dbReference>
<evidence type="ECO:0000256" key="1">
    <source>
        <dbReference type="SAM" id="MobiDB-lite"/>
    </source>
</evidence>
<accession>A0A2N5TPQ4</accession>
<feature type="compositionally biased region" description="Polar residues" evidence="1">
    <location>
        <begin position="424"/>
        <end position="433"/>
    </location>
</feature>
<comment type="caution">
    <text evidence="2">The sequence shown here is derived from an EMBL/GenBank/DDBJ whole genome shotgun (WGS) entry which is preliminary data.</text>
</comment>
<dbReference type="GO" id="GO:0070096">
    <property type="term" value="P:mitochondrial outer membrane translocase complex assembly"/>
    <property type="evidence" value="ECO:0007669"/>
    <property type="project" value="TreeGrafter"/>
</dbReference>
<dbReference type="Pfam" id="PF08219">
    <property type="entry name" value="TOM13"/>
    <property type="match status" value="1"/>
</dbReference>
<dbReference type="EMBL" id="PGCI01000404">
    <property type="protein sequence ID" value="PLW27493.1"/>
    <property type="molecule type" value="Genomic_DNA"/>
</dbReference>
<keyword evidence="4" id="KW-1185">Reference proteome</keyword>
<protein>
    <submittedName>
        <fullName evidence="2">Uncharacterized protein</fullName>
    </submittedName>
</protein>
<sequence>MLSEYRITFSEDKRTDGIHGMAIRPDRPADRTASPKTNIPAGRGASSSPRPPADQQSRTRERGPWDASLGNTWLRRVEVHDPFKKKENILVQNNIIHQHVKGLIGRIFLWPCRLPLAESRKLSGCRGGCTGYPDPCQASPAVKFIFARKNKKAQQPQKNNHRAKKMEADPDQVEELQPKSIHPSNRQPIHTPPVGPSPRPSRRPSTDSFHSHPHPPPGVTTPSKLDPSPSVPLKGSDLHFLDQHSIPLPNQWPPAPYGIENLPNQPSKRKLSTTSTSHNPSRPLKILAGSSLQNQPNFSFDFSSSQDDSHRIFSNETIKQSNETIKQHLSNVYQNAEEYDGEKHSAKKIAVAPSITLSLFTHLTDPNLTWKTKLGCFAATLGINFFLPFINGVMLGFGEIAAREFLGAYFGWGPAAYRYFSKQSPPGLNSTSSPKEERSLSNRSMASSPSALPDSFIDSPVSFTHPSSS</sequence>
<gene>
    <name evidence="3" type="ORF">PCANC_09519</name>
    <name evidence="2" type="ORF">PCASD_17662</name>
</gene>
<reference evidence="4 5" key="1">
    <citation type="submission" date="2017-11" db="EMBL/GenBank/DDBJ databases">
        <title>De novo assembly and phasing of dikaryotic genomes from two isolates of Puccinia coronata f. sp. avenae, the causal agent of oat crown rust.</title>
        <authorList>
            <person name="Miller M.E."/>
            <person name="Zhang Y."/>
            <person name="Omidvar V."/>
            <person name="Sperschneider J."/>
            <person name="Schwessinger B."/>
            <person name="Raley C."/>
            <person name="Palmer J.M."/>
            <person name="Garnica D."/>
            <person name="Upadhyaya N."/>
            <person name="Rathjen J."/>
            <person name="Taylor J.M."/>
            <person name="Park R.F."/>
            <person name="Dodds P.N."/>
            <person name="Hirsch C.D."/>
            <person name="Kianian S.F."/>
            <person name="Figueroa M."/>
        </authorList>
    </citation>
    <scope>NUCLEOTIDE SEQUENCE [LARGE SCALE GENOMIC DNA]</scope>
    <source>
        <strain evidence="3">12NC29</strain>
        <strain evidence="2">12SD80</strain>
    </source>
</reference>
<evidence type="ECO:0000313" key="4">
    <source>
        <dbReference type="Proteomes" id="UP000235388"/>
    </source>
</evidence>
<feature type="region of interest" description="Disordered" evidence="1">
    <location>
        <begin position="149"/>
        <end position="281"/>
    </location>
</feature>
<evidence type="ECO:0000313" key="2">
    <source>
        <dbReference type="EMBL" id="PLW27493.1"/>
    </source>
</evidence>
<dbReference type="AlphaFoldDB" id="A0A2N5TPQ4"/>
<feature type="compositionally biased region" description="Polar residues" evidence="1">
    <location>
        <begin position="441"/>
        <end position="450"/>
    </location>
</feature>
<dbReference type="EMBL" id="PGCJ01000131">
    <property type="protein sequence ID" value="PLW45067.1"/>
    <property type="molecule type" value="Genomic_DNA"/>
</dbReference>
<dbReference type="InterPro" id="IPR013262">
    <property type="entry name" value="OMP_MIM1/TOM13_mt"/>
</dbReference>
<feature type="compositionally biased region" description="Polar residues" evidence="1">
    <location>
        <begin position="262"/>
        <end position="280"/>
    </location>
</feature>
<evidence type="ECO:0000313" key="5">
    <source>
        <dbReference type="Proteomes" id="UP000235392"/>
    </source>
</evidence>
<dbReference type="Proteomes" id="UP000235392">
    <property type="component" value="Unassembled WGS sequence"/>
</dbReference>
<evidence type="ECO:0000313" key="3">
    <source>
        <dbReference type="EMBL" id="PLW45067.1"/>
    </source>
</evidence>
<dbReference type="GO" id="GO:0005741">
    <property type="term" value="C:mitochondrial outer membrane"/>
    <property type="evidence" value="ECO:0007669"/>
    <property type="project" value="InterPro"/>
</dbReference>
<dbReference type="OrthoDB" id="5529571at2759"/>
<dbReference type="Proteomes" id="UP000235388">
    <property type="component" value="Unassembled WGS sequence"/>
</dbReference>
<feature type="region of interest" description="Disordered" evidence="1">
    <location>
        <begin position="1"/>
        <end position="67"/>
    </location>
</feature>
<dbReference type="PANTHER" id="PTHR28241:SF1">
    <property type="entry name" value="MITOCHONDRIAL IMPORT PROTEIN 1"/>
    <property type="match status" value="1"/>
</dbReference>
<name>A0A2N5TPQ4_9BASI</name>
<proteinExistence type="predicted"/>
<feature type="compositionally biased region" description="Pro residues" evidence="1">
    <location>
        <begin position="190"/>
        <end position="199"/>
    </location>
</feature>